<dbReference type="SUPFAM" id="SSF50475">
    <property type="entry name" value="FMN-binding split barrel"/>
    <property type="match status" value="1"/>
</dbReference>
<dbReference type="Gene3D" id="2.30.110.10">
    <property type="entry name" value="Electron Transport, Fmn-binding Protein, Chain A"/>
    <property type="match status" value="1"/>
</dbReference>
<dbReference type="Pfam" id="PF01613">
    <property type="entry name" value="Flavin_Reduct"/>
    <property type="match status" value="1"/>
</dbReference>
<gene>
    <name evidence="2" type="ORF">GJW-30_1_02703</name>
</gene>
<dbReference type="KEGG" id="vgo:GJW-30_1_02703"/>
<proteinExistence type="predicted"/>
<accession>A0A0S3PW54</accession>
<dbReference type="GO" id="GO:0016646">
    <property type="term" value="F:oxidoreductase activity, acting on the CH-NH group of donors, NAD or NADP as acceptor"/>
    <property type="evidence" value="ECO:0007669"/>
    <property type="project" value="UniProtKB-ARBA"/>
</dbReference>
<evidence type="ECO:0000313" key="3">
    <source>
        <dbReference type="Proteomes" id="UP000236884"/>
    </source>
</evidence>
<evidence type="ECO:0000259" key="1">
    <source>
        <dbReference type="SMART" id="SM00903"/>
    </source>
</evidence>
<dbReference type="PANTHER" id="PTHR43812:SF2">
    <property type="entry name" value="FLAVIN REDUCTASE LIKE DOMAIN-CONTAINING PROTEIN"/>
    <property type="match status" value="1"/>
</dbReference>
<dbReference type="InterPro" id="IPR002563">
    <property type="entry name" value="Flavin_Rdtase-like_dom"/>
</dbReference>
<protein>
    <submittedName>
        <fullName evidence="2">Flavin reductase like domain protein</fullName>
    </submittedName>
</protein>
<dbReference type="Proteomes" id="UP000236884">
    <property type="component" value="Chromosome"/>
</dbReference>
<dbReference type="GO" id="GO:0010181">
    <property type="term" value="F:FMN binding"/>
    <property type="evidence" value="ECO:0007669"/>
    <property type="project" value="InterPro"/>
</dbReference>
<dbReference type="InterPro" id="IPR012349">
    <property type="entry name" value="Split_barrel_FMN-bd"/>
</dbReference>
<dbReference type="EMBL" id="AP014946">
    <property type="protein sequence ID" value="BAT60167.1"/>
    <property type="molecule type" value="Genomic_DNA"/>
</dbReference>
<dbReference type="AlphaFoldDB" id="A0A0S3PW54"/>
<dbReference type="PANTHER" id="PTHR43812">
    <property type="entry name" value="BLR2425 PROTEIN"/>
    <property type="match status" value="1"/>
</dbReference>
<sequence>MFYEPLKRNHGLPHDPFKAIIAPRPIGWVTTMGKSGAINLAPYSFFNGFASFPPIVGFSSEGRKDSLEFAEETKEFVCNLSTYPLRDLMNATAATMPRGVSEMETAGIEPAACNLIKPPRVAASPCALECVYLQTVQLTDKDGKQLDTYLVLGQVVGVHINDSFIKNGLVDTAAMQPLARCGYHDYAVVNEVFSLKRPR</sequence>
<feature type="domain" description="Flavin reductase like" evidence="1">
    <location>
        <begin position="19"/>
        <end position="166"/>
    </location>
</feature>
<reference evidence="2 3" key="1">
    <citation type="submission" date="2015-08" db="EMBL/GenBank/DDBJ databases">
        <title>Investigation of the bacterial diversity of lava forest soil.</title>
        <authorList>
            <person name="Lee J.S."/>
        </authorList>
    </citation>
    <scope>NUCLEOTIDE SEQUENCE [LARGE SCALE GENOMIC DNA]</scope>
    <source>
        <strain evidence="2 3">GJW-30</strain>
    </source>
</reference>
<evidence type="ECO:0000313" key="2">
    <source>
        <dbReference type="EMBL" id="BAT60167.1"/>
    </source>
</evidence>
<keyword evidence="3" id="KW-1185">Reference proteome</keyword>
<dbReference type="RefSeq" id="WP_096356140.1">
    <property type="nucleotide sequence ID" value="NZ_AP014946.1"/>
</dbReference>
<name>A0A0S3PW54_9BRAD</name>
<dbReference type="SMART" id="SM00903">
    <property type="entry name" value="Flavin_Reduct"/>
    <property type="match status" value="1"/>
</dbReference>
<organism evidence="2 3">
    <name type="scientific">Variibacter gotjawalensis</name>
    <dbReference type="NCBI Taxonomy" id="1333996"/>
    <lineage>
        <taxon>Bacteria</taxon>
        <taxon>Pseudomonadati</taxon>
        <taxon>Pseudomonadota</taxon>
        <taxon>Alphaproteobacteria</taxon>
        <taxon>Hyphomicrobiales</taxon>
        <taxon>Nitrobacteraceae</taxon>
        <taxon>Variibacter</taxon>
    </lineage>
</organism>
<dbReference type="OrthoDB" id="9783347at2"/>